<gene>
    <name evidence="2" type="ORF">FB567DRAFT_537187</name>
</gene>
<evidence type="ECO:0008006" key="4">
    <source>
        <dbReference type="Google" id="ProtNLM"/>
    </source>
</evidence>
<evidence type="ECO:0000313" key="3">
    <source>
        <dbReference type="Proteomes" id="UP000813461"/>
    </source>
</evidence>
<accession>A0A8K0QVL3</accession>
<keyword evidence="1" id="KW-0732">Signal</keyword>
<dbReference type="Proteomes" id="UP000813461">
    <property type="component" value="Unassembled WGS sequence"/>
</dbReference>
<sequence length="83" mass="9227">MIACIAILFMLIGIGDAQLRYDVTPHEHLQRCKTSQPQHNTVVLQDFLPSSLSSLNLGRSSFLPTSLRALHPNDQFRPVVGIT</sequence>
<reference evidence="2" key="1">
    <citation type="journal article" date="2021" name="Nat. Commun.">
        <title>Genetic determinants of endophytism in the Arabidopsis root mycobiome.</title>
        <authorList>
            <person name="Mesny F."/>
            <person name="Miyauchi S."/>
            <person name="Thiergart T."/>
            <person name="Pickel B."/>
            <person name="Atanasova L."/>
            <person name="Karlsson M."/>
            <person name="Huettel B."/>
            <person name="Barry K.W."/>
            <person name="Haridas S."/>
            <person name="Chen C."/>
            <person name="Bauer D."/>
            <person name="Andreopoulos W."/>
            <person name="Pangilinan J."/>
            <person name="LaButti K."/>
            <person name="Riley R."/>
            <person name="Lipzen A."/>
            <person name="Clum A."/>
            <person name="Drula E."/>
            <person name="Henrissat B."/>
            <person name="Kohler A."/>
            <person name="Grigoriev I.V."/>
            <person name="Martin F.M."/>
            <person name="Hacquard S."/>
        </authorList>
    </citation>
    <scope>NUCLEOTIDE SEQUENCE</scope>
    <source>
        <strain evidence="2">MPI-SDFR-AT-0120</strain>
    </source>
</reference>
<name>A0A8K0QVL3_9PLEO</name>
<dbReference type="AlphaFoldDB" id="A0A8K0QVL3"/>
<evidence type="ECO:0000313" key="2">
    <source>
        <dbReference type="EMBL" id="KAH7073163.1"/>
    </source>
</evidence>
<keyword evidence="3" id="KW-1185">Reference proteome</keyword>
<organism evidence="2 3">
    <name type="scientific">Paraphoma chrysanthemicola</name>
    <dbReference type="NCBI Taxonomy" id="798071"/>
    <lineage>
        <taxon>Eukaryota</taxon>
        <taxon>Fungi</taxon>
        <taxon>Dikarya</taxon>
        <taxon>Ascomycota</taxon>
        <taxon>Pezizomycotina</taxon>
        <taxon>Dothideomycetes</taxon>
        <taxon>Pleosporomycetidae</taxon>
        <taxon>Pleosporales</taxon>
        <taxon>Pleosporineae</taxon>
        <taxon>Phaeosphaeriaceae</taxon>
        <taxon>Paraphoma</taxon>
    </lineage>
</organism>
<feature type="signal peptide" evidence="1">
    <location>
        <begin position="1"/>
        <end position="17"/>
    </location>
</feature>
<protein>
    <recommendedName>
        <fullName evidence="4">Secreted protein</fullName>
    </recommendedName>
</protein>
<feature type="chain" id="PRO_5035424764" description="Secreted protein" evidence="1">
    <location>
        <begin position="18"/>
        <end position="83"/>
    </location>
</feature>
<comment type="caution">
    <text evidence="2">The sequence shown here is derived from an EMBL/GenBank/DDBJ whole genome shotgun (WGS) entry which is preliminary data.</text>
</comment>
<proteinExistence type="predicted"/>
<evidence type="ECO:0000256" key="1">
    <source>
        <dbReference type="SAM" id="SignalP"/>
    </source>
</evidence>
<dbReference type="EMBL" id="JAGMVJ010000022">
    <property type="protein sequence ID" value="KAH7073163.1"/>
    <property type="molecule type" value="Genomic_DNA"/>
</dbReference>